<accession>A0AA97NRP9</accession>
<feature type="active site" description="Nucleophile" evidence="3">
    <location>
        <position position="205"/>
    </location>
</feature>
<dbReference type="PANTHER" id="PTHR21661">
    <property type="entry name" value="EPOXIDE HYDROLASE 1-RELATED"/>
    <property type="match status" value="1"/>
</dbReference>
<dbReference type="SMR" id="A0AA97NRP9"/>
<dbReference type="PRINTS" id="PR00412">
    <property type="entry name" value="EPOXHYDRLASE"/>
</dbReference>
<evidence type="ECO:0000313" key="5">
    <source>
        <dbReference type="EMBL" id="ELQ35066.1"/>
    </source>
</evidence>
<feature type="active site" description="Proton donor" evidence="3">
    <location>
        <position position="339"/>
    </location>
</feature>
<dbReference type="AlphaFoldDB" id="A0AA97NRP9"/>
<dbReference type="EMBL" id="JH793022">
    <property type="protein sequence ID" value="ELQ35066.1"/>
    <property type="molecule type" value="Genomic_DNA"/>
</dbReference>
<name>A0AA97NRP9_PYRO3</name>
<dbReference type="InterPro" id="IPR029058">
    <property type="entry name" value="AB_hydrolase_fold"/>
</dbReference>
<dbReference type="SUPFAM" id="SSF53474">
    <property type="entry name" value="alpha/beta-Hydrolases"/>
    <property type="match status" value="1"/>
</dbReference>
<feature type="active site" description="Proton acceptor" evidence="3">
    <location>
        <position position="400"/>
    </location>
</feature>
<dbReference type="InterPro" id="IPR016292">
    <property type="entry name" value="Epoxide_hydrolase"/>
</dbReference>
<protein>
    <submittedName>
        <fullName evidence="5">Epoxide hydrolase 1</fullName>
    </submittedName>
</protein>
<dbReference type="GO" id="GO:0097176">
    <property type="term" value="P:epoxide metabolic process"/>
    <property type="evidence" value="ECO:0007669"/>
    <property type="project" value="TreeGrafter"/>
</dbReference>
<evidence type="ECO:0000256" key="3">
    <source>
        <dbReference type="PIRSR" id="PIRSR001112-1"/>
    </source>
</evidence>
<dbReference type="InterPro" id="IPR000639">
    <property type="entry name" value="Epox_hydrolase-like"/>
</dbReference>
<dbReference type="PANTHER" id="PTHR21661:SF39">
    <property type="entry name" value="HYDROLASE, PUTATIVE (AFU_ORTHOLOGUE AFUA_3G08960)-RELATED"/>
    <property type="match status" value="1"/>
</dbReference>
<evidence type="ECO:0000256" key="2">
    <source>
        <dbReference type="ARBA" id="ARBA00022801"/>
    </source>
</evidence>
<evidence type="ECO:0000256" key="1">
    <source>
        <dbReference type="ARBA" id="ARBA00010088"/>
    </source>
</evidence>
<dbReference type="Gene3D" id="3.40.50.1820">
    <property type="entry name" value="alpha/beta hydrolase"/>
    <property type="match status" value="1"/>
</dbReference>
<keyword evidence="2 5" id="KW-0378">Hydrolase</keyword>
<comment type="similarity">
    <text evidence="1">Belongs to the peptidase S33 family.</text>
</comment>
<dbReference type="PIRSF" id="PIRSF001112">
    <property type="entry name" value="Epoxide_hydrolase"/>
    <property type="match status" value="1"/>
</dbReference>
<dbReference type="Proteomes" id="UP000011086">
    <property type="component" value="Unassembled WGS sequence"/>
</dbReference>
<organism evidence="5">
    <name type="scientific">Pyricularia oryzae (strain Y34)</name>
    <name type="common">Rice blast fungus</name>
    <name type="synonym">Magnaporthe oryzae</name>
    <dbReference type="NCBI Taxonomy" id="1143189"/>
    <lineage>
        <taxon>Eukaryota</taxon>
        <taxon>Fungi</taxon>
        <taxon>Dikarya</taxon>
        <taxon>Ascomycota</taxon>
        <taxon>Pezizomycotina</taxon>
        <taxon>Sordariomycetes</taxon>
        <taxon>Sordariomycetidae</taxon>
        <taxon>Magnaporthales</taxon>
        <taxon>Pyriculariaceae</taxon>
        <taxon>Pyricularia</taxon>
    </lineage>
</organism>
<gene>
    <name evidence="5" type="ORF">OOU_Y34scaffold00726g25</name>
</gene>
<evidence type="ECO:0000259" key="4">
    <source>
        <dbReference type="Pfam" id="PF06441"/>
    </source>
</evidence>
<sequence>MDSKSFGKLPETANTASVQPYSIQIPKHDVAQMQQLVKMSPIASACYENSLPNGDNSYGLGRDWLVAAKERWANSFDWNKTEARLNGYNHFIAKVADEQLGQTFDIHFVALFSQARQPVKPIILLHGWPGSFLEFLSMLDLLKDKYSPEDLPYHIVVPSLPGYLFSSAPPLDRDFGLRDVARLMDSLMVEHLGFGESGYIAQGGDVGSRVCRVLAAKYDRCLGTLLNYNRIGKPEGSAGPEALSEEEKAGLERCKWFDSVGTAYAMAHATRPSTMGLVLSSSPIALLAWVGEKFVDWSDPKSYPPEEGTGYSTDLMDEVLLSASLYWLTGTPPRCLYSYRETYDVGSGKKKWHELPDYHIRAPKKFGFTWFPLDLAPIPKSWIETTGDLVWFRRHEVGGHFAAMEQPVALLGDVEEFCKLFG</sequence>
<dbReference type="Pfam" id="PF06441">
    <property type="entry name" value="EHN"/>
    <property type="match status" value="1"/>
</dbReference>
<reference evidence="5" key="1">
    <citation type="journal article" date="2012" name="PLoS Genet.">
        <title>Comparative analysis of the genomes of two field isolates of the rice blast fungus Magnaporthe oryzae.</title>
        <authorList>
            <person name="Xue M."/>
            <person name="Yang J."/>
            <person name="Li Z."/>
            <person name="Hu S."/>
            <person name="Yao N."/>
            <person name="Dean R.A."/>
            <person name="Zhao W."/>
            <person name="Shen M."/>
            <person name="Zhang H."/>
            <person name="Li C."/>
            <person name="Liu L."/>
            <person name="Cao L."/>
            <person name="Xu X."/>
            <person name="Xing Y."/>
            <person name="Hsiang T."/>
            <person name="Zhang Z."/>
            <person name="Xu J.R."/>
            <person name="Peng Y.L."/>
        </authorList>
    </citation>
    <scope>NUCLEOTIDE SEQUENCE</scope>
    <source>
        <strain evidence="5">Y34</strain>
    </source>
</reference>
<proteinExistence type="inferred from homology"/>
<feature type="domain" description="Epoxide hydrolase N-terminal" evidence="4">
    <location>
        <begin position="18"/>
        <end position="135"/>
    </location>
</feature>
<dbReference type="InterPro" id="IPR010497">
    <property type="entry name" value="Epoxide_hydro_N"/>
</dbReference>
<dbReference type="GO" id="GO:0004301">
    <property type="term" value="F:epoxide hydrolase activity"/>
    <property type="evidence" value="ECO:0007669"/>
    <property type="project" value="TreeGrafter"/>
</dbReference>